<dbReference type="PANTHER" id="PTHR36981">
    <property type="entry name" value="ZGC:195170"/>
    <property type="match status" value="1"/>
</dbReference>
<dbReference type="RefSeq" id="XP_031549363.1">
    <property type="nucleotide sequence ID" value="XM_031693503.1"/>
</dbReference>
<dbReference type="KEGG" id="aten:116286910"/>
<name>A0A6P8H117_ACTTE</name>
<dbReference type="InParanoid" id="A0A6P8H117"/>
<dbReference type="GeneID" id="116286910"/>
<gene>
    <name evidence="4" type="primary">LOC116286910</name>
</gene>
<reference evidence="4" key="1">
    <citation type="submission" date="2025-08" db="UniProtKB">
        <authorList>
            <consortium name="RefSeq"/>
        </authorList>
    </citation>
    <scope>IDENTIFICATION</scope>
    <source>
        <tissue evidence="4">Tentacle</tissue>
    </source>
</reference>
<dbReference type="PANTHER" id="PTHR36981:SF1">
    <property type="entry name" value="P2X PURINORECEPTOR 7 INTRACELLULAR DOMAIN-CONTAINING PROTEIN"/>
    <property type="match status" value="1"/>
</dbReference>
<accession>A0A6P8H117</accession>
<feature type="compositionally biased region" description="Acidic residues" evidence="1">
    <location>
        <begin position="42"/>
        <end position="55"/>
    </location>
</feature>
<evidence type="ECO:0000313" key="3">
    <source>
        <dbReference type="Proteomes" id="UP000515163"/>
    </source>
</evidence>
<evidence type="ECO:0000313" key="4">
    <source>
        <dbReference type="RefSeq" id="XP_031549363.1"/>
    </source>
</evidence>
<sequence>MSDTDDSASSRASGESEVESEAENFVDNIFQPYQHEPLASQDEYENDENDEHDEDGIPYATLEARVENRDPVSNWCKCGHCNVENVLVSREFRCCHEVRPAIGLMLFDASIERHSCITQHEDFASLVNRTVLKQAGPLFREKNGRMYRRKGNQSENEYLRAVAYRWLIRWLCGHLGWDNSRPLSACLYHYIRTTFPSTNCHGYAGSRERSD</sequence>
<organism evidence="3 4">
    <name type="scientific">Actinia tenebrosa</name>
    <name type="common">Australian red waratah sea anemone</name>
    <dbReference type="NCBI Taxonomy" id="6105"/>
    <lineage>
        <taxon>Eukaryota</taxon>
        <taxon>Metazoa</taxon>
        <taxon>Cnidaria</taxon>
        <taxon>Anthozoa</taxon>
        <taxon>Hexacorallia</taxon>
        <taxon>Actiniaria</taxon>
        <taxon>Actiniidae</taxon>
        <taxon>Actinia</taxon>
    </lineage>
</organism>
<dbReference type="AlphaFoldDB" id="A0A6P8H117"/>
<protein>
    <submittedName>
        <fullName evidence="4">Uncharacterized protein LOC116286910</fullName>
    </submittedName>
</protein>
<feature type="region of interest" description="Disordered" evidence="1">
    <location>
        <begin position="1"/>
        <end position="55"/>
    </location>
</feature>
<dbReference type="Pfam" id="PF20478">
    <property type="entry name" value="P2RX7_C"/>
    <property type="match status" value="1"/>
</dbReference>
<dbReference type="OrthoDB" id="5987625at2759"/>
<evidence type="ECO:0000259" key="2">
    <source>
        <dbReference type="Pfam" id="PF20478"/>
    </source>
</evidence>
<dbReference type="InterPro" id="IPR046815">
    <property type="entry name" value="P2RX7_C"/>
</dbReference>
<feature type="domain" description="P2X purinoreceptor 7 intracellular" evidence="2">
    <location>
        <begin position="57"/>
        <end position="205"/>
    </location>
</feature>
<keyword evidence="3" id="KW-1185">Reference proteome</keyword>
<dbReference type="Proteomes" id="UP000515163">
    <property type="component" value="Unplaced"/>
</dbReference>
<proteinExistence type="predicted"/>
<evidence type="ECO:0000256" key="1">
    <source>
        <dbReference type="SAM" id="MobiDB-lite"/>
    </source>
</evidence>